<evidence type="ECO:0000256" key="5">
    <source>
        <dbReference type="ARBA" id="ARBA00038035"/>
    </source>
</evidence>
<dbReference type="InterPro" id="IPR000719">
    <property type="entry name" value="Prot_kinase_dom"/>
</dbReference>
<dbReference type="PANTHER" id="PTHR48013:SF9">
    <property type="entry name" value="DUAL SPECIFICITY MITOGEN-ACTIVATED PROTEIN KINASE KINASE 5"/>
    <property type="match status" value="1"/>
</dbReference>
<evidence type="ECO:0000256" key="3">
    <source>
        <dbReference type="ARBA" id="ARBA00022777"/>
    </source>
</evidence>
<proteinExistence type="inferred from homology"/>
<keyword evidence="10" id="KW-0175">Coiled coil</keyword>
<evidence type="ECO:0000256" key="7">
    <source>
        <dbReference type="ARBA" id="ARBA00049014"/>
    </source>
</evidence>
<dbReference type="EC" id="2.7.12.2" evidence="6"/>
<evidence type="ECO:0000259" key="11">
    <source>
        <dbReference type="PROSITE" id="PS50011"/>
    </source>
</evidence>
<dbReference type="PANTHER" id="PTHR48013">
    <property type="entry name" value="DUAL SPECIFICITY MITOGEN-ACTIVATED PROTEIN KINASE KINASE 5-RELATED"/>
    <property type="match status" value="1"/>
</dbReference>
<evidence type="ECO:0000256" key="4">
    <source>
        <dbReference type="ARBA" id="ARBA00022840"/>
    </source>
</evidence>
<evidence type="ECO:0000256" key="1">
    <source>
        <dbReference type="ARBA" id="ARBA00022679"/>
    </source>
</evidence>
<dbReference type="InterPro" id="IPR011009">
    <property type="entry name" value="Kinase-like_dom_sf"/>
</dbReference>
<evidence type="ECO:0000256" key="6">
    <source>
        <dbReference type="ARBA" id="ARBA00038999"/>
    </source>
</evidence>
<comment type="catalytic activity">
    <reaction evidence="7">
        <text>L-seryl-[protein] + ATP = O-phospho-L-seryl-[protein] + ADP + H(+)</text>
        <dbReference type="Rhea" id="RHEA:17989"/>
        <dbReference type="Rhea" id="RHEA-COMP:9863"/>
        <dbReference type="Rhea" id="RHEA-COMP:11604"/>
        <dbReference type="ChEBI" id="CHEBI:15378"/>
        <dbReference type="ChEBI" id="CHEBI:29999"/>
        <dbReference type="ChEBI" id="CHEBI:30616"/>
        <dbReference type="ChEBI" id="CHEBI:83421"/>
        <dbReference type="ChEBI" id="CHEBI:456216"/>
        <dbReference type="EC" id="2.7.12.2"/>
    </reaction>
</comment>
<dbReference type="Pfam" id="PF00069">
    <property type="entry name" value="Pkinase"/>
    <property type="match status" value="1"/>
</dbReference>
<keyword evidence="2" id="KW-0547">Nucleotide-binding</keyword>
<dbReference type="Proteomes" id="UP001177023">
    <property type="component" value="Unassembled WGS sequence"/>
</dbReference>
<organism evidence="12 13">
    <name type="scientific">Mesorhabditis spiculigera</name>
    <dbReference type="NCBI Taxonomy" id="96644"/>
    <lineage>
        <taxon>Eukaryota</taxon>
        <taxon>Metazoa</taxon>
        <taxon>Ecdysozoa</taxon>
        <taxon>Nematoda</taxon>
        <taxon>Chromadorea</taxon>
        <taxon>Rhabditida</taxon>
        <taxon>Rhabditina</taxon>
        <taxon>Rhabditomorpha</taxon>
        <taxon>Rhabditoidea</taxon>
        <taxon>Rhabditidae</taxon>
        <taxon>Mesorhabditinae</taxon>
        <taxon>Mesorhabditis</taxon>
    </lineage>
</organism>
<sequence>MVPAIQIGGGGGFDNIWIEMRNGRYVAVKRLRNIPHPTHMYHRDIKPTNILLGENHEIKLSDFYLSKTEETEASGYGVIGTIRYMAPERYRYDDDGHESFYEQLCFGPIRVTPDWADRQPSRVVQSLETWHHFREAAEEAFHVELSDAEPDYELSDAEPDYELSDWTSPSDSEELSLEATSQENLQELQQAMAQKQRIASDELKEMMTNIREGKELTIGQQEAWVKKAIGQKWIASEFTSENGFGLKMEIDSAGWKAEHQLLKGKTDLQPFYYSFIEGLGKQRSHEGFLSFQFDQSTRNDVAQMMNTLISAPWQGALSISRCRLYFGKASDLPPEKDMSTWTGAWKQIDFDATQIGELGSGAFGVVDLEFRNGRLVAVKHLPSHLHKNTFEHTPRPKA</sequence>
<feature type="coiled-coil region" evidence="10">
    <location>
        <begin position="178"/>
        <end position="205"/>
    </location>
</feature>
<comment type="caution">
    <text evidence="12">The sequence shown here is derived from an EMBL/GenBank/DDBJ whole genome shotgun (WGS) entry which is preliminary data.</text>
</comment>
<accession>A0AA36CLI2</accession>
<evidence type="ECO:0000256" key="9">
    <source>
        <dbReference type="ARBA" id="ARBA00051693"/>
    </source>
</evidence>
<comment type="catalytic activity">
    <reaction evidence="8">
        <text>L-threonyl-[protein] + ATP = O-phospho-L-threonyl-[protein] + ADP + H(+)</text>
        <dbReference type="Rhea" id="RHEA:46608"/>
        <dbReference type="Rhea" id="RHEA-COMP:11060"/>
        <dbReference type="Rhea" id="RHEA-COMP:11605"/>
        <dbReference type="ChEBI" id="CHEBI:15378"/>
        <dbReference type="ChEBI" id="CHEBI:30013"/>
        <dbReference type="ChEBI" id="CHEBI:30616"/>
        <dbReference type="ChEBI" id="CHEBI:61977"/>
        <dbReference type="ChEBI" id="CHEBI:456216"/>
        <dbReference type="EC" id="2.7.12.2"/>
    </reaction>
</comment>
<keyword evidence="4" id="KW-0067">ATP-binding</keyword>
<keyword evidence="1" id="KW-0808">Transferase</keyword>
<dbReference type="GO" id="GO:0005524">
    <property type="term" value="F:ATP binding"/>
    <property type="evidence" value="ECO:0007669"/>
    <property type="project" value="UniProtKB-KW"/>
</dbReference>
<dbReference type="Gene3D" id="1.10.510.10">
    <property type="entry name" value="Transferase(Phosphotransferase) domain 1"/>
    <property type="match status" value="1"/>
</dbReference>
<dbReference type="InterPro" id="IPR008271">
    <property type="entry name" value="Ser/Thr_kinase_AS"/>
</dbReference>
<evidence type="ECO:0000313" key="12">
    <source>
        <dbReference type="EMBL" id="CAJ0570240.1"/>
    </source>
</evidence>
<feature type="domain" description="Protein kinase" evidence="11">
    <location>
        <begin position="1"/>
        <end position="210"/>
    </location>
</feature>
<dbReference type="GO" id="GO:0004708">
    <property type="term" value="F:MAP kinase kinase activity"/>
    <property type="evidence" value="ECO:0007669"/>
    <property type="project" value="UniProtKB-EC"/>
</dbReference>
<protein>
    <recommendedName>
        <fullName evidence="6">mitogen-activated protein kinase kinase</fullName>
        <ecNumber evidence="6">2.7.12.2</ecNumber>
    </recommendedName>
</protein>
<dbReference type="PROSITE" id="PS50011">
    <property type="entry name" value="PROTEIN_KINASE_DOM"/>
    <property type="match status" value="1"/>
</dbReference>
<dbReference type="PROSITE" id="PS00108">
    <property type="entry name" value="PROTEIN_KINASE_ST"/>
    <property type="match status" value="1"/>
</dbReference>
<comment type="similarity">
    <text evidence="5">Belongs to the protein kinase superfamily. STE Ser/Thr protein kinase family. MAP kinase kinase subfamily.</text>
</comment>
<evidence type="ECO:0000256" key="10">
    <source>
        <dbReference type="SAM" id="Coils"/>
    </source>
</evidence>
<dbReference type="SUPFAM" id="SSF56112">
    <property type="entry name" value="Protein kinase-like (PK-like)"/>
    <property type="match status" value="1"/>
</dbReference>
<comment type="catalytic activity">
    <reaction evidence="9">
        <text>L-tyrosyl-[protein] + ATP = O-phospho-L-tyrosyl-[protein] + ADP + H(+)</text>
        <dbReference type="Rhea" id="RHEA:10596"/>
        <dbReference type="Rhea" id="RHEA-COMP:10136"/>
        <dbReference type="Rhea" id="RHEA-COMP:20101"/>
        <dbReference type="ChEBI" id="CHEBI:15378"/>
        <dbReference type="ChEBI" id="CHEBI:30616"/>
        <dbReference type="ChEBI" id="CHEBI:46858"/>
        <dbReference type="ChEBI" id="CHEBI:61978"/>
        <dbReference type="ChEBI" id="CHEBI:456216"/>
        <dbReference type="EC" id="2.7.12.2"/>
    </reaction>
</comment>
<evidence type="ECO:0000256" key="2">
    <source>
        <dbReference type="ARBA" id="ARBA00022741"/>
    </source>
</evidence>
<name>A0AA36CLI2_9BILA</name>
<evidence type="ECO:0000313" key="13">
    <source>
        <dbReference type="Proteomes" id="UP001177023"/>
    </source>
</evidence>
<dbReference type="EMBL" id="CATQJA010002278">
    <property type="protein sequence ID" value="CAJ0570240.1"/>
    <property type="molecule type" value="Genomic_DNA"/>
</dbReference>
<dbReference type="AlphaFoldDB" id="A0AA36CLI2"/>
<keyword evidence="3" id="KW-0418">Kinase</keyword>
<reference evidence="12" key="1">
    <citation type="submission" date="2023-06" db="EMBL/GenBank/DDBJ databases">
        <authorList>
            <person name="Delattre M."/>
        </authorList>
    </citation>
    <scope>NUCLEOTIDE SEQUENCE</scope>
    <source>
        <strain evidence="12">AF72</strain>
    </source>
</reference>
<keyword evidence="13" id="KW-1185">Reference proteome</keyword>
<gene>
    <name evidence="12" type="ORF">MSPICULIGERA_LOCUS8684</name>
</gene>
<evidence type="ECO:0000256" key="8">
    <source>
        <dbReference type="ARBA" id="ARBA00049299"/>
    </source>
</evidence>
<feature type="non-terminal residue" evidence="12">
    <location>
        <position position="398"/>
    </location>
</feature>